<name>A0ABP6UWD9_9ACTN</name>
<protein>
    <submittedName>
        <fullName evidence="3">TIGR03084 family metal-binding protein</fullName>
    </submittedName>
</protein>
<dbReference type="InterPro" id="IPR013917">
    <property type="entry name" value="tRNA_wybutosine-synth"/>
</dbReference>
<dbReference type="NCBIfam" id="TIGR03084">
    <property type="entry name" value="TIGR03084 family metal-binding protein"/>
    <property type="match status" value="1"/>
</dbReference>
<dbReference type="NCBIfam" id="TIGR03083">
    <property type="entry name" value="maleylpyruvate isomerase family mycothiol-dependent enzyme"/>
    <property type="match status" value="1"/>
</dbReference>
<accession>A0ABP6UWD9</accession>
<dbReference type="Gene3D" id="1.20.120.450">
    <property type="entry name" value="dinb family like domain"/>
    <property type="match status" value="1"/>
</dbReference>
<dbReference type="InterPro" id="IPR017518">
    <property type="entry name" value="CHP03084"/>
</dbReference>
<evidence type="ECO:0000259" key="1">
    <source>
        <dbReference type="Pfam" id="PF08608"/>
    </source>
</evidence>
<dbReference type="Pfam" id="PF08608">
    <property type="entry name" value="Wyosine_form"/>
    <property type="match status" value="1"/>
</dbReference>
<sequence length="250" mass="27090">MVDGLVASLEASDWGLPTPAERWSIHDQVSHLAFFDEQAVLAVASPTRFREGAQALIGAGMDFPDRIAEQYRSMPVPDLLEWFRASRAELLRVFGGLDGATRVPWFGPDMSLMSSATARLMETWAHGLDIAETIGAEVVASSRLHHIAHLGVRTLGFSFSLRNRQVPTGEVRVELEAPDGGTWVWGPPDVADTVRGTALDFCLVVTQRRHFLDTGLDVRGPAARSWMAIAQAFAGAASDGRPQRTVGAAS</sequence>
<gene>
    <name evidence="3" type="ORF">GCM10022263_10400</name>
</gene>
<proteinExistence type="predicted"/>
<evidence type="ECO:0000313" key="3">
    <source>
        <dbReference type="EMBL" id="GAA3523955.1"/>
    </source>
</evidence>
<dbReference type="InterPro" id="IPR017517">
    <property type="entry name" value="Maleyloyr_isom"/>
</dbReference>
<keyword evidence="4" id="KW-1185">Reference proteome</keyword>
<dbReference type="InterPro" id="IPR034660">
    <property type="entry name" value="DinB/YfiT-like"/>
</dbReference>
<dbReference type="EMBL" id="BAABBB010000006">
    <property type="protein sequence ID" value="GAA3523955.1"/>
    <property type="molecule type" value="Genomic_DNA"/>
</dbReference>
<dbReference type="Proteomes" id="UP001500301">
    <property type="component" value="Unassembled WGS sequence"/>
</dbReference>
<dbReference type="InterPro" id="IPR024344">
    <property type="entry name" value="MDMPI_metal-binding"/>
</dbReference>
<comment type="caution">
    <text evidence="3">The sequence shown here is derived from an EMBL/GenBank/DDBJ whole genome shotgun (WGS) entry which is preliminary data.</text>
</comment>
<reference evidence="4" key="1">
    <citation type="journal article" date="2019" name="Int. J. Syst. Evol. Microbiol.">
        <title>The Global Catalogue of Microorganisms (GCM) 10K type strain sequencing project: providing services to taxonomists for standard genome sequencing and annotation.</title>
        <authorList>
            <consortium name="The Broad Institute Genomics Platform"/>
            <consortium name="The Broad Institute Genome Sequencing Center for Infectious Disease"/>
            <person name="Wu L."/>
            <person name="Ma J."/>
        </authorList>
    </citation>
    <scope>NUCLEOTIDE SEQUENCE [LARGE SCALE GENOMIC DNA]</scope>
    <source>
        <strain evidence="4">JCM 17460</strain>
    </source>
</reference>
<dbReference type="Pfam" id="PF11716">
    <property type="entry name" value="MDMPI_N"/>
    <property type="match status" value="1"/>
</dbReference>
<evidence type="ECO:0000313" key="4">
    <source>
        <dbReference type="Proteomes" id="UP001500301"/>
    </source>
</evidence>
<dbReference type="SUPFAM" id="SSF109854">
    <property type="entry name" value="DinB/YfiT-like putative metalloenzymes"/>
    <property type="match status" value="1"/>
</dbReference>
<organism evidence="3 4">
    <name type="scientific">Nocardioides daeguensis</name>
    <dbReference type="NCBI Taxonomy" id="908359"/>
    <lineage>
        <taxon>Bacteria</taxon>
        <taxon>Bacillati</taxon>
        <taxon>Actinomycetota</taxon>
        <taxon>Actinomycetes</taxon>
        <taxon>Propionibacteriales</taxon>
        <taxon>Nocardioidaceae</taxon>
        <taxon>Nocardioides</taxon>
    </lineage>
</organism>
<feature type="domain" description="tRNA wybutosine-synthesis" evidence="1">
    <location>
        <begin position="170"/>
        <end position="210"/>
    </location>
</feature>
<feature type="domain" description="Mycothiol-dependent maleylpyruvate isomerase metal-binding" evidence="2">
    <location>
        <begin position="3"/>
        <end position="131"/>
    </location>
</feature>
<evidence type="ECO:0000259" key="2">
    <source>
        <dbReference type="Pfam" id="PF11716"/>
    </source>
</evidence>